<name>A0A1G8FJG0_9ACTN</name>
<evidence type="ECO:0000313" key="2">
    <source>
        <dbReference type="Proteomes" id="UP000199202"/>
    </source>
</evidence>
<dbReference type="AlphaFoldDB" id="A0A1G8FJG0"/>
<keyword evidence="2" id="KW-1185">Reference proteome</keyword>
<accession>A0A1G8FJG0</accession>
<dbReference type="EMBL" id="FNDJ01000003">
    <property type="protein sequence ID" value="SDH82293.1"/>
    <property type="molecule type" value="Genomic_DNA"/>
</dbReference>
<evidence type="ECO:0008006" key="3">
    <source>
        <dbReference type="Google" id="ProtNLM"/>
    </source>
</evidence>
<dbReference type="STRING" id="633440.SAMN05421869_103338"/>
<dbReference type="RefSeq" id="WP_143043631.1">
    <property type="nucleotide sequence ID" value="NZ_FNDJ01000003.1"/>
</dbReference>
<protein>
    <recommendedName>
        <fullName evidence="3">Excreted virulence factor EspC, type VII ESX diderm</fullName>
    </recommendedName>
</protein>
<gene>
    <name evidence="1" type="ORF">SAMN05421869_103338</name>
</gene>
<organism evidence="1 2">
    <name type="scientific">Nonomuraea jiangxiensis</name>
    <dbReference type="NCBI Taxonomy" id="633440"/>
    <lineage>
        <taxon>Bacteria</taxon>
        <taxon>Bacillati</taxon>
        <taxon>Actinomycetota</taxon>
        <taxon>Actinomycetes</taxon>
        <taxon>Streptosporangiales</taxon>
        <taxon>Streptosporangiaceae</taxon>
        <taxon>Nonomuraea</taxon>
    </lineage>
</organism>
<dbReference type="OrthoDB" id="3534787at2"/>
<proteinExistence type="predicted"/>
<evidence type="ECO:0000313" key="1">
    <source>
        <dbReference type="EMBL" id="SDH82293.1"/>
    </source>
</evidence>
<dbReference type="Proteomes" id="UP000199202">
    <property type="component" value="Unassembled WGS sequence"/>
</dbReference>
<sequence>MSFVDVHVQALEECGRQALRVRNMLDVQDAFVGSRTPAPKGDTKADIFGGLDGAGALAAKVDQVWESIGADLGAAQSLLKGVNEALGQVAGNIRRAENASGA</sequence>
<reference evidence="1 2" key="1">
    <citation type="submission" date="2016-10" db="EMBL/GenBank/DDBJ databases">
        <authorList>
            <person name="de Groot N.N."/>
        </authorList>
    </citation>
    <scope>NUCLEOTIDE SEQUENCE [LARGE SCALE GENOMIC DNA]</scope>
    <source>
        <strain evidence="1 2">CGMCC 4.6533</strain>
    </source>
</reference>